<comment type="caution">
    <text evidence="2">The sequence shown here is derived from an EMBL/GenBank/DDBJ whole genome shotgun (WGS) entry which is preliminary data.</text>
</comment>
<evidence type="ECO:0000259" key="1">
    <source>
        <dbReference type="PROSITE" id="PS50222"/>
    </source>
</evidence>
<dbReference type="InterPro" id="IPR002048">
    <property type="entry name" value="EF_hand_dom"/>
</dbReference>
<dbReference type="SUPFAM" id="SSF63446">
    <property type="entry name" value="Type I dockerin domain"/>
    <property type="match status" value="1"/>
</dbReference>
<dbReference type="Gene3D" id="1.10.1330.10">
    <property type="entry name" value="Dockerin domain"/>
    <property type="match status" value="1"/>
</dbReference>
<protein>
    <submittedName>
        <fullName evidence="2">Repeat domain protein</fullName>
    </submittedName>
</protein>
<reference evidence="2" key="1">
    <citation type="submission" date="2016-05" db="EMBL/GenBank/DDBJ databases">
        <title>Microbial consortia oxidize butane by reversing methanogenesis.</title>
        <authorList>
            <person name="Laso-Perez R."/>
            <person name="Richter M."/>
            <person name="Wegener G."/>
            <person name="Musat F."/>
        </authorList>
    </citation>
    <scope>NUCLEOTIDE SEQUENCE [LARGE SCALE GENOMIC DNA]</scope>
    <source>
        <strain evidence="2">BOX2</strain>
    </source>
</reference>
<keyword evidence="3" id="KW-1185">Reference proteome</keyword>
<dbReference type="PROSITE" id="PS00018">
    <property type="entry name" value="EF_HAND_1"/>
    <property type="match status" value="2"/>
</dbReference>
<evidence type="ECO:0000313" key="2">
    <source>
        <dbReference type="EMBL" id="OFV68817.1"/>
    </source>
</evidence>
<organism evidence="2 3">
    <name type="scientific">Candidatus Syntropharchaeum caldarium</name>
    <dbReference type="NCBI Taxonomy" id="1838285"/>
    <lineage>
        <taxon>Archaea</taxon>
        <taxon>Methanobacteriati</taxon>
        <taxon>Methanobacteriota</taxon>
        <taxon>Stenosarchaea group</taxon>
        <taxon>Methanomicrobia</taxon>
        <taxon>Methanosarcinales</taxon>
        <taxon>ANME-2 cluster</taxon>
        <taxon>Candidatus Syntropharchaeum</taxon>
    </lineage>
</organism>
<dbReference type="PROSITE" id="PS50222">
    <property type="entry name" value="EF_HAND_2"/>
    <property type="match status" value="2"/>
</dbReference>
<dbReference type="InterPro" id="IPR036439">
    <property type="entry name" value="Dockerin_dom_sf"/>
</dbReference>
<dbReference type="GO" id="GO:0000272">
    <property type="term" value="P:polysaccharide catabolic process"/>
    <property type="evidence" value="ECO:0007669"/>
    <property type="project" value="InterPro"/>
</dbReference>
<sequence length="1258" mass="142708">MIAAMMVTTIFTVALTPTMAQPSDGDTGPGPLLGSSDVCKDSIRLYGTFGEGAGNQSAVDPETGLQPENKPYTDPEAPFFPQHPQAPVKDFMTFDPAIMDHNQGYDELDFYLCESGLQVQRPQEKVFKRMWYEKEWFKDRDRDGDWDVVIQTPTGLEVRTLDEWNAKPEWEKVRDRESIVEWNNPEDPAAPAGHDVWDADAYGPAIVQEFTYMTVDDWRMPIMVENGSKLLIPMAHDPASPYRGLNSFDADLDGERDVVAVESEATLGMDIDQDGIIESMNPDGIPLNGNETVVFTLRKYMNAGDTLQFFDHKVTLKEVFSAADNAIFDVCDNEGGGSTNCEVDVPIAEGNYVLFYRGAMRNEGTTFYVKLIQADSGDEKAIVEVGRMFGQTHANIGANLYWNQKAFIVDEVLYSVAAIMTGPIGEENGDCFKYITIREKLPKLPIKIYGKHLEVWDIGEMLPEMAPFCEPHEVLVDVLPYQFIPQDQQDKIGEKEPRPPLNITYDEEDIEERFTGSLLEILDEPYKLGPNRMVDSLELDDEQWMVEWFHTYPEQYTNFIIPPQERVLVTLSWRACEAETTIWDSDPYEPIDTKSGDRLKFWYEDCTGHLYVNESDSSIRLYGTFGEGAGDQSIPCENKPYTDPEAPFFPQHPQAPVKDFMTFNPAIMDHNQGYDELDYYLCEDGLQVQRPQEKVFKRMWYEKEWFKDRDRDGDWDVVIQTPTGLEVRTLDEWNAKPEWEKVRDRESIVEWNNPEDPAAPEGHNVWNADTYGPAVVQEFTYMTVDDWRMPIMVDAGSKLLIPMAHDPASPYRGLNSFDADGDGARDAVRVESENTLGMDIDQDGVNESMNPDGIALNGDETVVFTLRKYMNEGDTLQFFDHKVTLKEVFSYPDVAILDVCDNEGGSSTNCEQDVTIAEGNYVLFYRGAMRNEGTTFYVKLIQADANDNKAIVEVGRMFGQTHANIGANLYWNQKAFIVDGVLYSVAAIMTGPIGTYDGDCFKYITIREKLPKFPIKIYGKHLDVLEPYELIPEPAPFSEDHEVLVDVLPYQFIPQDQQDKIGDKIARPPLEIWYTEESIEPRFTGSLLEILDEPECLGPNFIHNDYCSSLLSEQWMVEWFHTYPEQYTAFVLPEGELYLMTLAWFAPEAETTIWDSDPYEPIVTKSGDRAKFWYDPADPTDIYVTKTTQTPPPPPPTCKGDFNDDGVINFDDFVEFAGAYGSSSGDPNYNALGDFNDDGVINFDDFVEFAGVYGTSCP</sequence>
<dbReference type="CDD" id="cd14254">
    <property type="entry name" value="Dockerin_II"/>
    <property type="match status" value="1"/>
</dbReference>
<accession>A0A1F2PBV9</accession>
<dbReference type="Proteomes" id="UP000186940">
    <property type="component" value="Unassembled WGS sequence"/>
</dbReference>
<evidence type="ECO:0000313" key="3">
    <source>
        <dbReference type="Proteomes" id="UP000186940"/>
    </source>
</evidence>
<gene>
    <name evidence="2" type="ORF">SCAL_000493</name>
</gene>
<feature type="domain" description="EF-hand" evidence="1">
    <location>
        <begin position="1234"/>
        <end position="1256"/>
    </location>
</feature>
<feature type="domain" description="EF-hand" evidence="1">
    <location>
        <begin position="1201"/>
        <end position="1223"/>
    </location>
</feature>
<dbReference type="InterPro" id="IPR018247">
    <property type="entry name" value="EF_Hand_1_Ca_BS"/>
</dbReference>
<dbReference type="AlphaFoldDB" id="A0A1F2PBV9"/>
<dbReference type="GO" id="GO:0005509">
    <property type="term" value="F:calcium ion binding"/>
    <property type="evidence" value="ECO:0007669"/>
    <property type="project" value="InterPro"/>
</dbReference>
<proteinExistence type="predicted"/>
<dbReference type="EMBL" id="LYOS01000001">
    <property type="protein sequence ID" value="OFV68817.1"/>
    <property type="molecule type" value="Genomic_DNA"/>
</dbReference>
<dbReference type="STRING" id="1838285.SCAL_000493"/>
<name>A0A1F2PBV9_9EURY</name>